<dbReference type="InterPro" id="IPR002401">
    <property type="entry name" value="Cyt_P450_E_grp-I"/>
</dbReference>
<dbReference type="EMBL" id="JAFNEN010000665">
    <property type="protein sequence ID" value="KAG8178823.1"/>
    <property type="molecule type" value="Genomic_DNA"/>
</dbReference>
<evidence type="ECO:0000256" key="6">
    <source>
        <dbReference type="ARBA" id="ARBA00023004"/>
    </source>
</evidence>
<dbReference type="SUPFAM" id="SSF48264">
    <property type="entry name" value="Cytochrome P450"/>
    <property type="match status" value="1"/>
</dbReference>
<dbReference type="InterPro" id="IPR017972">
    <property type="entry name" value="Cyt_P450_CS"/>
</dbReference>
<dbReference type="Pfam" id="PF00067">
    <property type="entry name" value="p450"/>
    <property type="match status" value="1"/>
</dbReference>
<evidence type="ECO:0000256" key="1">
    <source>
        <dbReference type="ARBA" id="ARBA00001971"/>
    </source>
</evidence>
<comment type="similarity">
    <text evidence="2 9">Belongs to the cytochrome P450 family.</text>
</comment>
<proteinExistence type="inferred from homology"/>
<sequence>MPFIGKYDINRQHLATRDKRQRLGSDIMREDFGPFEAVLCFLAEDLQEILKNEGTYPSRMEFSSLKAYRELRKEWYTTHGLLVEQGKKWQDLRHKTQKHLMKPAAIQAYLEPMQEVARDFIKRMNDIKDSNNEVPNLLHELYKWALESVSFVGLDTRLGCLESNLTSDSDGLKMVESVLTQFECMNKLEPFSGKPQIWKLFSTPTWRKFVKASDVHTKISFKYINRALDDMKLNEGNENKQLTLLQAMLAKGDLDVSHAMVFVADMLMAGVETTSHTVAFMLYHLARNPDKQERLFKEIIELLPDKDLKITKTNFEKLYYLKACVKEALRLNPIIGGTARMLANDTVLCGHQVPAGTFAFVPYEEIFQDERYFKNANTFVPERWLSREKPHPFACIPFSFGPRGCIGRRLAELEIICLVTEIIRRYKVEYHFEDIGVYTKMVNTPDKPLRFNFTERQ</sequence>
<dbReference type="PANTHER" id="PTHR24279">
    <property type="entry name" value="CYTOCHROME P450"/>
    <property type="match status" value="1"/>
</dbReference>
<dbReference type="PROSITE" id="PS00086">
    <property type="entry name" value="CYTOCHROME_P450"/>
    <property type="match status" value="1"/>
</dbReference>
<dbReference type="InterPro" id="IPR036396">
    <property type="entry name" value="Cyt_P450_sf"/>
</dbReference>
<dbReference type="AlphaFoldDB" id="A0AAV6U4S1"/>
<dbReference type="PRINTS" id="PR00385">
    <property type="entry name" value="P450"/>
</dbReference>
<feature type="binding site" description="axial binding residue" evidence="8">
    <location>
        <position position="405"/>
    </location>
    <ligand>
        <name>heme</name>
        <dbReference type="ChEBI" id="CHEBI:30413"/>
    </ligand>
    <ligandPart>
        <name>Fe</name>
        <dbReference type="ChEBI" id="CHEBI:18248"/>
    </ligandPart>
</feature>
<accession>A0AAV6U4S1</accession>
<dbReference type="FunFam" id="1.10.630.10:FF:000006">
    <property type="entry name" value="Cytochrome P450 302a1, mitochondrial"/>
    <property type="match status" value="1"/>
</dbReference>
<dbReference type="PANTHER" id="PTHR24279:SF120">
    <property type="entry name" value="CYTOCHROME P450"/>
    <property type="match status" value="1"/>
</dbReference>
<dbReference type="CDD" id="cd11054">
    <property type="entry name" value="CYP24A1-like"/>
    <property type="match status" value="1"/>
</dbReference>
<keyword evidence="6 8" id="KW-0408">Iron</keyword>
<keyword evidence="4 8" id="KW-0479">Metal-binding</keyword>
<evidence type="ECO:0000256" key="3">
    <source>
        <dbReference type="ARBA" id="ARBA00022617"/>
    </source>
</evidence>
<dbReference type="GO" id="GO:0004497">
    <property type="term" value="F:monooxygenase activity"/>
    <property type="evidence" value="ECO:0007669"/>
    <property type="project" value="UniProtKB-KW"/>
</dbReference>
<comment type="cofactor">
    <cofactor evidence="1 8">
        <name>heme</name>
        <dbReference type="ChEBI" id="CHEBI:30413"/>
    </cofactor>
</comment>
<evidence type="ECO:0000313" key="11">
    <source>
        <dbReference type="Proteomes" id="UP000827092"/>
    </source>
</evidence>
<protein>
    <recommendedName>
        <fullName evidence="12">Cytochrome P450</fullName>
    </recommendedName>
</protein>
<dbReference type="Proteomes" id="UP000827092">
    <property type="component" value="Unassembled WGS sequence"/>
</dbReference>
<dbReference type="Gene3D" id="1.10.630.10">
    <property type="entry name" value="Cytochrome P450"/>
    <property type="match status" value="1"/>
</dbReference>
<comment type="caution">
    <text evidence="10">The sequence shown here is derived from an EMBL/GenBank/DDBJ whole genome shotgun (WGS) entry which is preliminary data.</text>
</comment>
<evidence type="ECO:0000256" key="9">
    <source>
        <dbReference type="RuleBase" id="RU000461"/>
    </source>
</evidence>
<evidence type="ECO:0000256" key="7">
    <source>
        <dbReference type="ARBA" id="ARBA00023033"/>
    </source>
</evidence>
<dbReference type="GO" id="GO:0020037">
    <property type="term" value="F:heme binding"/>
    <property type="evidence" value="ECO:0007669"/>
    <property type="project" value="InterPro"/>
</dbReference>
<dbReference type="InterPro" id="IPR050479">
    <property type="entry name" value="CYP11_CYP27_families"/>
</dbReference>
<dbReference type="PRINTS" id="PR00463">
    <property type="entry name" value="EP450I"/>
</dbReference>
<organism evidence="10 11">
    <name type="scientific">Oedothorax gibbosus</name>
    <dbReference type="NCBI Taxonomy" id="931172"/>
    <lineage>
        <taxon>Eukaryota</taxon>
        <taxon>Metazoa</taxon>
        <taxon>Ecdysozoa</taxon>
        <taxon>Arthropoda</taxon>
        <taxon>Chelicerata</taxon>
        <taxon>Arachnida</taxon>
        <taxon>Araneae</taxon>
        <taxon>Araneomorphae</taxon>
        <taxon>Entelegynae</taxon>
        <taxon>Araneoidea</taxon>
        <taxon>Linyphiidae</taxon>
        <taxon>Erigoninae</taxon>
        <taxon>Oedothorax</taxon>
    </lineage>
</organism>
<evidence type="ECO:0000313" key="10">
    <source>
        <dbReference type="EMBL" id="KAG8178823.1"/>
    </source>
</evidence>
<reference evidence="10 11" key="1">
    <citation type="journal article" date="2022" name="Nat. Ecol. Evol.">
        <title>A masculinizing supergene underlies an exaggerated male reproductive morph in a spider.</title>
        <authorList>
            <person name="Hendrickx F."/>
            <person name="De Corte Z."/>
            <person name="Sonet G."/>
            <person name="Van Belleghem S.M."/>
            <person name="Kostlbacher S."/>
            <person name="Vangestel C."/>
        </authorList>
    </citation>
    <scope>NUCLEOTIDE SEQUENCE [LARGE SCALE GENOMIC DNA]</scope>
    <source>
        <strain evidence="10">W744_W776</strain>
    </source>
</reference>
<evidence type="ECO:0000256" key="2">
    <source>
        <dbReference type="ARBA" id="ARBA00010617"/>
    </source>
</evidence>
<keyword evidence="7 9" id="KW-0503">Monooxygenase</keyword>
<evidence type="ECO:0000256" key="4">
    <source>
        <dbReference type="ARBA" id="ARBA00022723"/>
    </source>
</evidence>
<dbReference type="GO" id="GO:0005506">
    <property type="term" value="F:iron ion binding"/>
    <property type="evidence" value="ECO:0007669"/>
    <property type="project" value="InterPro"/>
</dbReference>
<dbReference type="InterPro" id="IPR001128">
    <property type="entry name" value="Cyt_P450"/>
</dbReference>
<dbReference type="GO" id="GO:0016705">
    <property type="term" value="F:oxidoreductase activity, acting on paired donors, with incorporation or reduction of molecular oxygen"/>
    <property type="evidence" value="ECO:0007669"/>
    <property type="project" value="InterPro"/>
</dbReference>
<evidence type="ECO:0000256" key="8">
    <source>
        <dbReference type="PIRSR" id="PIRSR602401-1"/>
    </source>
</evidence>
<gene>
    <name evidence="10" type="ORF">JTE90_015376</name>
</gene>
<keyword evidence="11" id="KW-1185">Reference proteome</keyword>
<keyword evidence="5 9" id="KW-0560">Oxidoreductase</keyword>
<name>A0AAV6U4S1_9ARAC</name>
<evidence type="ECO:0000256" key="5">
    <source>
        <dbReference type="ARBA" id="ARBA00023002"/>
    </source>
</evidence>
<evidence type="ECO:0008006" key="12">
    <source>
        <dbReference type="Google" id="ProtNLM"/>
    </source>
</evidence>
<keyword evidence="3 8" id="KW-0349">Heme</keyword>